<evidence type="ECO:0000256" key="7">
    <source>
        <dbReference type="PROSITE-ProRule" id="PRU01091"/>
    </source>
</evidence>
<dbReference type="Gene3D" id="1.10.10.10">
    <property type="entry name" value="Winged helix-like DNA-binding domain superfamily/Winged helix DNA-binding domain"/>
    <property type="match status" value="1"/>
</dbReference>
<dbReference type="InterPro" id="IPR011006">
    <property type="entry name" value="CheY-like_superfamily"/>
</dbReference>
<dbReference type="CDD" id="cd00383">
    <property type="entry name" value="trans_reg_C"/>
    <property type="match status" value="1"/>
</dbReference>
<feature type="domain" description="OmpR/PhoB-type" evidence="9">
    <location>
        <begin position="128"/>
        <end position="225"/>
    </location>
</feature>
<keyword evidence="2" id="KW-0902">Two-component regulatory system</keyword>
<organism evidence="10 11">
    <name type="scientific">Microbulbifer celer</name>
    <dbReference type="NCBI Taxonomy" id="435905"/>
    <lineage>
        <taxon>Bacteria</taxon>
        <taxon>Pseudomonadati</taxon>
        <taxon>Pseudomonadota</taxon>
        <taxon>Gammaproteobacteria</taxon>
        <taxon>Cellvibrionales</taxon>
        <taxon>Microbulbiferaceae</taxon>
        <taxon>Microbulbifer</taxon>
    </lineage>
</organism>
<accession>A0ABW3UCT3</accession>
<evidence type="ECO:0000313" key="10">
    <source>
        <dbReference type="EMBL" id="MFD1217234.1"/>
    </source>
</evidence>
<dbReference type="PANTHER" id="PTHR48111:SF22">
    <property type="entry name" value="REGULATOR OF RPOS"/>
    <property type="match status" value="1"/>
</dbReference>
<evidence type="ECO:0000259" key="8">
    <source>
        <dbReference type="PROSITE" id="PS50110"/>
    </source>
</evidence>
<protein>
    <submittedName>
        <fullName evidence="10">Response regulator transcription factor</fullName>
    </submittedName>
</protein>
<gene>
    <name evidence="10" type="ORF">ACFQ2X_11545</name>
</gene>
<keyword evidence="3" id="KW-0805">Transcription regulation</keyword>
<name>A0ABW3UCT3_9GAMM</name>
<proteinExistence type="predicted"/>
<feature type="domain" description="Response regulatory" evidence="8">
    <location>
        <begin position="5"/>
        <end position="120"/>
    </location>
</feature>
<dbReference type="SMART" id="SM00448">
    <property type="entry name" value="REC"/>
    <property type="match status" value="1"/>
</dbReference>
<evidence type="ECO:0000256" key="4">
    <source>
        <dbReference type="ARBA" id="ARBA00023125"/>
    </source>
</evidence>
<evidence type="ECO:0000256" key="1">
    <source>
        <dbReference type="ARBA" id="ARBA00022553"/>
    </source>
</evidence>
<evidence type="ECO:0000259" key="9">
    <source>
        <dbReference type="PROSITE" id="PS51755"/>
    </source>
</evidence>
<dbReference type="PROSITE" id="PS50110">
    <property type="entry name" value="RESPONSE_REGULATORY"/>
    <property type="match status" value="1"/>
</dbReference>
<dbReference type="CDD" id="cd17574">
    <property type="entry name" value="REC_OmpR"/>
    <property type="match status" value="1"/>
</dbReference>
<sequence length="234" mass="26142">MSPLCILLIEDNPTIARQTGDFLQSHGWQLDFAHNGQLGTELALQNQYDLVLLDLNLPDMDGLEVCQQIKRDAPVNIPVLMLTARDAFADKVQGFSTGADDYLCKPFDLRELALRCQALARRNKLHQSRQLCIGELKIDQRQRSAARNGQSLQLTTIGFDILWLLAQAYPQPVSRSTLIHSIWGAEPPESDALKSHIYSLRRTLDRGHNSPMLKTLNNVGYRLTSEGGSDLGHA</sequence>
<keyword evidence="4 7" id="KW-0238">DNA-binding</keyword>
<dbReference type="InterPro" id="IPR036388">
    <property type="entry name" value="WH-like_DNA-bd_sf"/>
</dbReference>
<dbReference type="Pfam" id="PF00072">
    <property type="entry name" value="Response_reg"/>
    <property type="match status" value="1"/>
</dbReference>
<dbReference type="EMBL" id="JBHTLR010000011">
    <property type="protein sequence ID" value="MFD1217234.1"/>
    <property type="molecule type" value="Genomic_DNA"/>
</dbReference>
<dbReference type="Proteomes" id="UP001597264">
    <property type="component" value="Unassembled WGS sequence"/>
</dbReference>
<dbReference type="Pfam" id="PF00486">
    <property type="entry name" value="Trans_reg_C"/>
    <property type="match status" value="1"/>
</dbReference>
<comment type="caution">
    <text evidence="10">The sequence shown here is derived from an EMBL/GenBank/DDBJ whole genome shotgun (WGS) entry which is preliminary data.</text>
</comment>
<reference evidence="11" key="1">
    <citation type="journal article" date="2019" name="Int. J. Syst. Evol. Microbiol.">
        <title>The Global Catalogue of Microorganisms (GCM) 10K type strain sequencing project: providing services to taxonomists for standard genome sequencing and annotation.</title>
        <authorList>
            <consortium name="The Broad Institute Genomics Platform"/>
            <consortium name="The Broad Institute Genome Sequencing Center for Infectious Disease"/>
            <person name="Wu L."/>
            <person name="Ma J."/>
        </authorList>
    </citation>
    <scope>NUCLEOTIDE SEQUENCE [LARGE SCALE GENOMIC DNA]</scope>
    <source>
        <strain evidence="11">CCUG 54356</strain>
    </source>
</reference>
<evidence type="ECO:0000256" key="5">
    <source>
        <dbReference type="ARBA" id="ARBA00023163"/>
    </source>
</evidence>
<dbReference type="InterPro" id="IPR001867">
    <property type="entry name" value="OmpR/PhoB-type_DNA-bd"/>
</dbReference>
<dbReference type="Gene3D" id="6.10.250.690">
    <property type="match status" value="1"/>
</dbReference>
<evidence type="ECO:0000256" key="2">
    <source>
        <dbReference type="ARBA" id="ARBA00023012"/>
    </source>
</evidence>
<dbReference type="SUPFAM" id="SSF52172">
    <property type="entry name" value="CheY-like"/>
    <property type="match status" value="1"/>
</dbReference>
<keyword evidence="11" id="KW-1185">Reference proteome</keyword>
<dbReference type="PROSITE" id="PS51755">
    <property type="entry name" value="OMPR_PHOB"/>
    <property type="match status" value="1"/>
</dbReference>
<dbReference type="PANTHER" id="PTHR48111">
    <property type="entry name" value="REGULATOR OF RPOS"/>
    <property type="match status" value="1"/>
</dbReference>
<dbReference type="RefSeq" id="WP_230437327.1">
    <property type="nucleotide sequence ID" value="NZ_CP087715.1"/>
</dbReference>
<evidence type="ECO:0000313" key="11">
    <source>
        <dbReference type="Proteomes" id="UP001597264"/>
    </source>
</evidence>
<keyword evidence="1 6" id="KW-0597">Phosphoprotein</keyword>
<dbReference type="SMART" id="SM00862">
    <property type="entry name" value="Trans_reg_C"/>
    <property type="match status" value="1"/>
</dbReference>
<feature type="modified residue" description="4-aspartylphosphate" evidence="6">
    <location>
        <position position="54"/>
    </location>
</feature>
<dbReference type="Gene3D" id="3.40.50.2300">
    <property type="match status" value="1"/>
</dbReference>
<dbReference type="InterPro" id="IPR001789">
    <property type="entry name" value="Sig_transdc_resp-reg_receiver"/>
</dbReference>
<feature type="DNA-binding region" description="OmpR/PhoB-type" evidence="7">
    <location>
        <begin position="128"/>
        <end position="225"/>
    </location>
</feature>
<evidence type="ECO:0000256" key="6">
    <source>
        <dbReference type="PROSITE-ProRule" id="PRU00169"/>
    </source>
</evidence>
<dbReference type="InterPro" id="IPR039420">
    <property type="entry name" value="WalR-like"/>
</dbReference>
<evidence type="ECO:0000256" key="3">
    <source>
        <dbReference type="ARBA" id="ARBA00023015"/>
    </source>
</evidence>
<keyword evidence="5" id="KW-0804">Transcription</keyword>